<dbReference type="Proteomes" id="UP000006732">
    <property type="component" value="Chromosome"/>
</dbReference>
<keyword evidence="5" id="KW-0378">Hydrolase</keyword>
<dbReference type="InterPro" id="IPR036412">
    <property type="entry name" value="HAD-like_sf"/>
</dbReference>
<dbReference type="InterPro" id="IPR050155">
    <property type="entry name" value="HAD-like_hydrolase_sf"/>
</dbReference>
<dbReference type="Pfam" id="PF00702">
    <property type="entry name" value="Hydrolase"/>
    <property type="match status" value="1"/>
</dbReference>
<keyword evidence="6" id="KW-1185">Reference proteome</keyword>
<organism evidence="5 6">
    <name type="scientific">Pelobacter propionicus (strain DSM 2379 / NBRC 103807 / OttBd1)</name>
    <dbReference type="NCBI Taxonomy" id="338966"/>
    <lineage>
        <taxon>Bacteria</taxon>
        <taxon>Pseudomonadati</taxon>
        <taxon>Thermodesulfobacteriota</taxon>
        <taxon>Desulfuromonadia</taxon>
        <taxon>Desulfuromonadales</taxon>
        <taxon>Desulfuromonadaceae</taxon>
        <taxon>Pelobacter</taxon>
    </lineage>
</organism>
<comment type="similarity">
    <text evidence="3">Belongs to the HAD-like hydrolase superfamily. CbbY/CbbZ/Gph/YieH family.</text>
</comment>
<evidence type="ECO:0000256" key="2">
    <source>
        <dbReference type="ARBA" id="ARBA00004818"/>
    </source>
</evidence>
<evidence type="ECO:0000313" key="6">
    <source>
        <dbReference type="Proteomes" id="UP000006732"/>
    </source>
</evidence>
<dbReference type="STRING" id="338966.Ppro_0495"/>
<dbReference type="EMBL" id="CP000482">
    <property type="protein sequence ID" value="ABK98126.1"/>
    <property type="molecule type" value="Genomic_DNA"/>
</dbReference>
<dbReference type="GO" id="GO:0005829">
    <property type="term" value="C:cytosol"/>
    <property type="evidence" value="ECO:0007669"/>
    <property type="project" value="TreeGrafter"/>
</dbReference>
<comment type="pathway">
    <text evidence="2">Organic acid metabolism; glycolate biosynthesis; glycolate from 2-phosphoglycolate: step 1/1.</text>
</comment>
<dbReference type="SUPFAM" id="SSF56784">
    <property type="entry name" value="HAD-like"/>
    <property type="match status" value="1"/>
</dbReference>
<dbReference type="Gene3D" id="3.40.50.1000">
    <property type="entry name" value="HAD superfamily/HAD-like"/>
    <property type="match status" value="1"/>
</dbReference>
<dbReference type="HOGENOM" id="CLU_1282734_0_0_7"/>
<name>A1ALA6_PELPD</name>
<evidence type="ECO:0000256" key="4">
    <source>
        <dbReference type="ARBA" id="ARBA00013078"/>
    </source>
</evidence>
<evidence type="ECO:0000256" key="1">
    <source>
        <dbReference type="ARBA" id="ARBA00000830"/>
    </source>
</evidence>
<dbReference type="CDD" id="cd01427">
    <property type="entry name" value="HAD_like"/>
    <property type="match status" value="1"/>
</dbReference>
<protein>
    <recommendedName>
        <fullName evidence="4">phosphoglycolate phosphatase</fullName>
        <ecNumber evidence="4">3.1.3.18</ecNumber>
    </recommendedName>
</protein>
<dbReference type="GO" id="GO:0008967">
    <property type="term" value="F:phosphoglycolate phosphatase activity"/>
    <property type="evidence" value="ECO:0007669"/>
    <property type="project" value="UniProtKB-EC"/>
</dbReference>
<dbReference type="EC" id="3.1.3.18" evidence="4"/>
<sequence>MARLVTGSTAVVREGGTSLPPATRIRAIVFDLDGTLYVSDEFAAVIKDAAVAYLAALLGLDLEQARTAMAETRDRLTAESGAQPTLSAVCRAVGGALPGMHEFFQQRLRPESYLVPDRRVIDLLERLRCQAALYIYTNNSRPLVNRILVALGLEGLFRGVFTIDDSWRAKPDQVGLEQILAIVAEPAEGVLFVGDRFDVDLRLAKRYGCPVFLCRTIEELLQLDRLIVNRQG</sequence>
<comment type="catalytic activity">
    <reaction evidence="1">
        <text>2-phosphoglycolate + H2O = glycolate + phosphate</text>
        <dbReference type="Rhea" id="RHEA:14369"/>
        <dbReference type="ChEBI" id="CHEBI:15377"/>
        <dbReference type="ChEBI" id="CHEBI:29805"/>
        <dbReference type="ChEBI" id="CHEBI:43474"/>
        <dbReference type="ChEBI" id="CHEBI:58033"/>
        <dbReference type="EC" id="3.1.3.18"/>
    </reaction>
</comment>
<dbReference type="InterPro" id="IPR023214">
    <property type="entry name" value="HAD_sf"/>
</dbReference>
<evidence type="ECO:0000313" key="5">
    <source>
        <dbReference type="EMBL" id="ABK98126.1"/>
    </source>
</evidence>
<dbReference type="SFLD" id="SFLDG01129">
    <property type="entry name" value="C1.5:_HAD__Beta-PGM__Phosphata"/>
    <property type="match status" value="1"/>
</dbReference>
<proteinExistence type="inferred from homology"/>
<gene>
    <name evidence="5" type="ordered locus">Ppro_0495</name>
</gene>
<evidence type="ECO:0000256" key="3">
    <source>
        <dbReference type="ARBA" id="ARBA00006171"/>
    </source>
</evidence>
<dbReference type="KEGG" id="ppd:Ppro_0495"/>
<reference evidence="5 6" key="1">
    <citation type="submission" date="2006-10" db="EMBL/GenBank/DDBJ databases">
        <title>Complete sequence of chromosome of Pelobacter propionicus DSM 2379.</title>
        <authorList>
            <consortium name="US DOE Joint Genome Institute"/>
            <person name="Copeland A."/>
            <person name="Lucas S."/>
            <person name="Lapidus A."/>
            <person name="Barry K."/>
            <person name="Detter J.C."/>
            <person name="Glavina del Rio T."/>
            <person name="Hammon N."/>
            <person name="Israni S."/>
            <person name="Dalin E."/>
            <person name="Tice H."/>
            <person name="Pitluck S."/>
            <person name="Saunders E."/>
            <person name="Brettin T."/>
            <person name="Bruce D."/>
            <person name="Han C."/>
            <person name="Tapia R."/>
            <person name="Schmutz J."/>
            <person name="Larimer F."/>
            <person name="Land M."/>
            <person name="Hauser L."/>
            <person name="Kyrpides N."/>
            <person name="Kim E."/>
            <person name="Lovley D."/>
            <person name="Richardson P."/>
        </authorList>
    </citation>
    <scope>NUCLEOTIDE SEQUENCE [LARGE SCALE GENOMIC DNA]</scope>
    <source>
        <strain evidence="6">DSM 2379 / NBRC 103807 / OttBd1</strain>
    </source>
</reference>
<dbReference type="AlphaFoldDB" id="A1ALA6"/>
<dbReference type="eggNOG" id="COG0546">
    <property type="taxonomic scope" value="Bacteria"/>
</dbReference>
<dbReference type="GO" id="GO:0006281">
    <property type="term" value="P:DNA repair"/>
    <property type="evidence" value="ECO:0007669"/>
    <property type="project" value="TreeGrafter"/>
</dbReference>
<accession>A1ALA6</accession>
<dbReference type="PANTHER" id="PTHR43434:SF1">
    <property type="entry name" value="PHOSPHOGLYCOLATE PHOSPHATASE"/>
    <property type="match status" value="1"/>
</dbReference>
<dbReference type="SFLD" id="SFLDS00003">
    <property type="entry name" value="Haloacid_Dehalogenase"/>
    <property type="match status" value="1"/>
</dbReference>
<dbReference type="PANTHER" id="PTHR43434">
    <property type="entry name" value="PHOSPHOGLYCOLATE PHOSPHATASE"/>
    <property type="match status" value="1"/>
</dbReference>